<evidence type="ECO:0000256" key="5">
    <source>
        <dbReference type="ARBA" id="ARBA00022597"/>
    </source>
</evidence>
<protein>
    <submittedName>
        <fullName evidence="12">Uncharacterized protein</fullName>
    </submittedName>
</protein>
<evidence type="ECO:0000256" key="10">
    <source>
        <dbReference type="SAM" id="MobiDB-lite"/>
    </source>
</evidence>
<evidence type="ECO:0000256" key="3">
    <source>
        <dbReference type="ARBA" id="ARBA00007134"/>
    </source>
</evidence>
<feature type="transmembrane region" description="Helical" evidence="11">
    <location>
        <begin position="393"/>
        <end position="414"/>
    </location>
</feature>
<dbReference type="EMBL" id="JAHUZN010000003">
    <property type="protein sequence ID" value="KAG8498877.1"/>
    <property type="molecule type" value="Genomic_DNA"/>
</dbReference>
<dbReference type="SUPFAM" id="SSF103473">
    <property type="entry name" value="MFS general substrate transporter"/>
    <property type="match status" value="1"/>
</dbReference>
<feature type="transmembrane region" description="Helical" evidence="11">
    <location>
        <begin position="517"/>
        <end position="542"/>
    </location>
</feature>
<comment type="pathway">
    <text evidence="2">Glycan biosynthesis; sucrose metabolism.</text>
</comment>
<keyword evidence="5" id="KW-0762">Sugar transport</keyword>
<name>A0A8J6D533_9ROSI</name>
<evidence type="ECO:0000256" key="4">
    <source>
        <dbReference type="ARBA" id="ARBA00022448"/>
    </source>
</evidence>
<keyword evidence="7" id="KW-0769">Symport</keyword>
<dbReference type="CDD" id="cd17313">
    <property type="entry name" value="MFS_SLC45_SUC"/>
    <property type="match status" value="1"/>
</dbReference>
<feature type="region of interest" description="Disordered" evidence="10">
    <location>
        <begin position="32"/>
        <end position="54"/>
    </location>
</feature>
<organism evidence="12 13">
    <name type="scientific">Gossypium anomalum</name>
    <dbReference type="NCBI Taxonomy" id="47600"/>
    <lineage>
        <taxon>Eukaryota</taxon>
        <taxon>Viridiplantae</taxon>
        <taxon>Streptophyta</taxon>
        <taxon>Embryophyta</taxon>
        <taxon>Tracheophyta</taxon>
        <taxon>Spermatophyta</taxon>
        <taxon>Magnoliopsida</taxon>
        <taxon>eudicotyledons</taxon>
        <taxon>Gunneridae</taxon>
        <taxon>Pentapetalae</taxon>
        <taxon>rosids</taxon>
        <taxon>malvids</taxon>
        <taxon>Malvales</taxon>
        <taxon>Malvaceae</taxon>
        <taxon>Malvoideae</taxon>
        <taxon>Gossypium</taxon>
    </lineage>
</organism>
<sequence>MAGMSDSVPFRFPYRNLNKELEVEMTDDPHFRIDLNSSPNSPSASSSSPASRVPNGNANLSSPIHAGSKGCSFITLVLSCTVAAGVQFGWALQLSLLTPYIQTLGIEHAFSSFIWLCGPITGLVVQPCVGIWSDKCTSKYGRRRPFILAGALMISLAVIIIGFSADIGYLLGDTKEHCSTFKGTRTRAAFVFVIGFWMLDLANNTVQGPARALLADLSGPDQHNSSNAIFCSWMAVGNILGFSAGASGSWHSKLSQFRWFPFLESRACCEACANLKAAFLVAVVFLLFCTVVTVCFAKEVPLPLPADQPTRLSDSAPLLDGSTQKGFQHSKSKADASIVPNDNRNIAENGYEWVSNSKLANSKDNNAQNEVFSDGPGAVLVNLLTSLRHLPPAMHSVLIVMAFSWLSWFPFFLFDTDWMGREVYHGDPKGNASEIKLYDQGVREGAFGLLLNSVVLGISSFFIQPMCQRIGSRLVWAMSNYTVFACMGVTAIISLVSVTEFSQGIEHVFGGGGPIKIAALVVFALLGFPLAITYSVPFSVTAELTADSGGGQGLAIGVLNLAIVIPQMIVSLGAGPWDALFGGGNIPAFFLASLCALAAGIIATLRLPDMQQLFWASLFWMACDGVQTDCYLAQTLLGFVKVEGIAHVEIFGLHWDKEHKPYSVMSILHHSYWCKILNRTVCDWRSLIELPCEC</sequence>
<dbReference type="PANTHER" id="PTHR19432:SF35">
    <property type="entry name" value="SOLUTE CARRIER FAMILY 45 MEMBER 3 ISOFORM X1"/>
    <property type="match status" value="1"/>
</dbReference>
<keyword evidence="9 11" id="KW-0472">Membrane</keyword>
<comment type="caution">
    <text evidence="12">The sequence shown here is derived from an EMBL/GenBank/DDBJ whole genome shotgun (WGS) entry which is preliminary data.</text>
</comment>
<evidence type="ECO:0000256" key="9">
    <source>
        <dbReference type="ARBA" id="ARBA00023136"/>
    </source>
</evidence>
<evidence type="ECO:0000256" key="2">
    <source>
        <dbReference type="ARBA" id="ARBA00004914"/>
    </source>
</evidence>
<feature type="transmembrane region" description="Helical" evidence="11">
    <location>
        <begin position="586"/>
        <end position="605"/>
    </location>
</feature>
<feature type="compositionally biased region" description="Low complexity" evidence="10">
    <location>
        <begin position="36"/>
        <end position="51"/>
    </location>
</feature>
<evidence type="ECO:0000256" key="1">
    <source>
        <dbReference type="ARBA" id="ARBA00004141"/>
    </source>
</evidence>
<dbReference type="GO" id="GO:0016020">
    <property type="term" value="C:membrane"/>
    <property type="evidence" value="ECO:0007669"/>
    <property type="project" value="UniProtKB-SubCell"/>
</dbReference>
<feature type="transmembrane region" description="Helical" evidence="11">
    <location>
        <begin position="445"/>
        <end position="463"/>
    </location>
</feature>
<feature type="transmembrane region" description="Helical" evidence="11">
    <location>
        <begin position="112"/>
        <end position="133"/>
    </location>
</feature>
<keyword evidence="13" id="KW-1185">Reference proteome</keyword>
<feature type="transmembrane region" description="Helical" evidence="11">
    <location>
        <begin position="277"/>
        <end position="297"/>
    </location>
</feature>
<dbReference type="Proteomes" id="UP000701853">
    <property type="component" value="Chromosome 3"/>
</dbReference>
<evidence type="ECO:0000256" key="8">
    <source>
        <dbReference type="ARBA" id="ARBA00022989"/>
    </source>
</evidence>
<dbReference type="GO" id="GO:0008506">
    <property type="term" value="F:sucrose:proton symporter activity"/>
    <property type="evidence" value="ECO:0007669"/>
    <property type="project" value="TreeGrafter"/>
</dbReference>
<evidence type="ECO:0000256" key="6">
    <source>
        <dbReference type="ARBA" id="ARBA00022692"/>
    </source>
</evidence>
<comment type="similarity">
    <text evidence="3">Belongs to the glycoside-pentoside-hexuronide (GPH) cation symporter transporter (TC 2.A.2.4) family.</text>
</comment>
<accession>A0A8J6D533</accession>
<dbReference type="Pfam" id="PF13347">
    <property type="entry name" value="MFS_2"/>
    <property type="match status" value="1"/>
</dbReference>
<dbReference type="InterPro" id="IPR036259">
    <property type="entry name" value="MFS_trans_sf"/>
</dbReference>
<feature type="transmembrane region" description="Helical" evidence="11">
    <location>
        <begin position="145"/>
        <end position="171"/>
    </location>
</feature>
<dbReference type="PANTHER" id="PTHR19432">
    <property type="entry name" value="SUGAR TRANSPORTER"/>
    <property type="match status" value="1"/>
</dbReference>
<keyword evidence="6 11" id="KW-0812">Transmembrane</keyword>
<dbReference type="OrthoDB" id="28755at2759"/>
<keyword evidence="4" id="KW-0813">Transport</keyword>
<evidence type="ECO:0000256" key="7">
    <source>
        <dbReference type="ARBA" id="ARBA00022847"/>
    </source>
</evidence>
<feature type="transmembrane region" description="Helical" evidence="11">
    <location>
        <begin position="475"/>
        <end position="497"/>
    </location>
</feature>
<keyword evidence="8 11" id="KW-1133">Transmembrane helix</keyword>
<comment type="subcellular location">
    <subcellularLocation>
        <location evidence="1">Membrane</location>
        <topology evidence="1">Multi-pass membrane protein</topology>
    </subcellularLocation>
</comment>
<evidence type="ECO:0000313" key="12">
    <source>
        <dbReference type="EMBL" id="KAG8498877.1"/>
    </source>
</evidence>
<dbReference type="Gene3D" id="1.20.1250.20">
    <property type="entry name" value="MFS general substrate transporter like domains"/>
    <property type="match status" value="1"/>
</dbReference>
<gene>
    <name evidence="12" type="ORF">CXB51_005269</name>
</gene>
<evidence type="ECO:0000313" key="13">
    <source>
        <dbReference type="Proteomes" id="UP000701853"/>
    </source>
</evidence>
<evidence type="ECO:0000256" key="11">
    <source>
        <dbReference type="SAM" id="Phobius"/>
    </source>
</evidence>
<dbReference type="FunFam" id="1.20.1250.20:FF:000182">
    <property type="entry name" value="Sucrose transporter SUC2"/>
    <property type="match status" value="1"/>
</dbReference>
<feature type="transmembrane region" description="Helical" evidence="11">
    <location>
        <begin position="71"/>
        <end position="92"/>
    </location>
</feature>
<feature type="transmembrane region" description="Helical" evidence="11">
    <location>
        <begin position="554"/>
        <end position="574"/>
    </location>
</feature>
<proteinExistence type="inferred from homology"/>
<dbReference type="AlphaFoldDB" id="A0A8J6D533"/>
<reference evidence="12 13" key="1">
    <citation type="journal article" date="2021" name="bioRxiv">
        <title>The Gossypium anomalum genome as a resource for cotton improvement and evolutionary analysis of hybrid incompatibility.</title>
        <authorList>
            <person name="Grover C.E."/>
            <person name="Yuan D."/>
            <person name="Arick M.A."/>
            <person name="Miller E.R."/>
            <person name="Hu G."/>
            <person name="Peterson D.G."/>
            <person name="Wendel J.F."/>
            <person name="Udall J.A."/>
        </authorList>
    </citation>
    <scope>NUCLEOTIDE SEQUENCE [LARGE SCALE GENOMIC DNA]</scope>
    <source>
        <strain evidence="12">JFW-Udall</strain>
        <tissue evidence="12">Leaf</tissue>
    </source>
</reference>